<organism evidence="2 3">
    <name type="scientific">Geodia barretti</name>
    <name type="common">Barrett's horny sponge</name>
    <dbReference type="NCBI Taxonomy" id="519541"/>
    <lineage>
        <taxon>Eukaryota</taxon>
        <taxon>Metazoa</taxon>
        <taxon>Porifera</taxon>
        <taxon>Demospongiae</taxon>
        <taxon>Heteroscleromorpha</taxon>
        <taxon>Tetractinellida</taxon>
        <taxon>Astrophorina</taxon>
        <taxon>Geodiidae</taxon>
        <taxon>Geodia</taxon>
    </lineage>
</organism>
<feature type="compositionally biased region" description="Low complexity" evidence="1">
    <location>
        <begin position="630"/>
        <end position="652"/>
    </location>
</feature>
<comment type="caution">
    <text evidence="2">The sequence shown here is derived from an EMBL/GenBank/DDBJ whole genome shotgun (WGS) entry which is preliminary data.</text>
</comment>
<evidence type="ECO:0000313" key="3">
    <source>
        <dbReference type="Proteomes" id="UP001174909"/>
    </source>
</evidence>
<dbReference type="AlphaFoldDB" id="A0AA35W526"/>
<accession>A0AA35W526</accession>
<dbReference type="InterPro" id="IPR027267">
    <property type="entry name" value="AH/BAR_dom_sf"/>
</dbReference>
<feature type="region of interest" description="Disordered" evidence="1">
    <location>
        <begin position="573"/>
        <end position="690"/>
    </location>
</feature>
<dbReference type="EMBL" id="CASHTH010000212">
    <property type="protein sequence ID" value="CAI7994410.1"/>
    <property type="molecule type" value="Genomic_DNA"/>
</dbReference>
<evidence type="ECO:0000313" key="2">
    <source>
        <dbReference type="EMBL" id="CAI7994410.1"/>
    </source>
</evidence>
<gene>
    <name evidence="2" type="ORF">GBAR_LOCUS1440</name>
</gene>
<feature type="compositionally biased region" description="Polar residues" evidence="1">
    <location>
        <begin position="573"/>
        <end position="591"/>
    </location>
</feature>
<sequence length="811" mass="90593">MFRRKSVLAQGLCEEKSVYECLNKLMIAQTRVSEQQLRWAKAEENPLFLCLFGRLAELTWMGNELIRQFQDKQTELNRVFRDIDQEEKIVDESRKALLACQTKYLKLQKQLEHSKKKNDAGKIQSIEIELTTQGSLREHLKESVEKQSHKLELYKVDLLKKGLKSQAQTYLDISINYQALFNAQLQLADMLCLETPRTLLGTLEEPMEQNVAEEMKLFLSQVTESLRIYPPTNGGVNVKKLSEVGQSPPFTRRSSAEEAVLKSGRSAGKTHHSISQPILVGYNQNAPTEEVAPVQNALILPQCPIVPEDVAVLSGEYCEIESPGIPEEDEDECYSEPLARRSAIGLGSTQAGDGCWSVAQQRNGEQQQTSKGVLQSPGLYRSRDSVTNEESASSSSAEDLKSGKETDTLRQETPSLEMRMSDECYANPVDAINEFLQGRDAEFSSLTESEPNQSPKSIVPQVETESTTQLLILKSLGEEPSLQAQQTSKEIQLQLFHERLFKDQTSSCGHQTPSNGSSEVDTDSIHNRPHDYSEIDDEPTYSNPFDALAESAYRPPYRVKIDKLKRNVSMSASAIQLSKQQSSGSSTRCSNSPPPPPVPIKDEKKIVGGLNHKPMRYGRRGSGENEPRGAPSIARSESSASVSSVPQQQQQRVWERREPVWKRNNSRRGSDDGAFLPQRPGADHEDKPEAPLSVAERLHQLRQRSQSDGLTVDEARLQSRPPMPLPIEELERSGGGWGQVRLNGQSHHAAASNGREEERGGKPRPVRQKAWLERTVSDQHQSVYFARPGMAHVVPLSAREIVKQHISHAAS</sequence>
<feature type="compositionally biased region" description="Basic and acidic residues" evidence="1">
    <location>
        <begin position="523"/>
        <end position="533"/>
    </location>
</feature>
<protein>
    <submittedName>
        <fullName evidence="2">Uncharacterized protein</fullName>
    </submittedName>
</protein>
<evidence type="ECO:0000256" key="1">
    <source>
        <dbReference type="SAM" id="MobiDB-lite"/>
    </source>
</evidence>
<feature type="region of interest" description="Disordered" evidence="1">
    <location>
        <begin position="504"/>
        <end position="543"/>
    </location>
</feature>
<feature type="compositionally biased region" description="Polar residues" evidence="1">
    <location>
        <begin position="504"/>
        <end position="519"/>
    </location>
</feature>
<feature type="compositionally biased region" description="Polar residues" evidence="1">
    <location>
        <begin position="362"/>
        <end position="373"/>
    </location>
</feature>
<reference evidence="2" key="1">
    <citation type="submission" date="2023-03" db="EMBL/GenBank/DDBJ databases">
        <authorList>
            <person name="Steffen K."/>
            <person name="Cardenas P."/>
        </authorList>
    </citation>
    <scope>NUCLEOTIDE SEQUENCE</scope>
</reference>
<feature type="compositionally biased region" description="Basic and acidic residues" evidence="1">
    <location>
        <begin position="398"/>
        <end position="410"/>
    </location>
</feature>
<dbReference type="Proteomes" id="UP001174909">
    <property type="component" value="Unassembled WGS sequence"/>
</dbReference>
<feature type="region of interest" description="Disordered" evidence="1">
    <location>
        <begin position="702"/>
        <end position="773"/>
    </location>
</feature>
<proteinExistence type="predicted"/>
<dbReference type="Gene3D" id="1.20.1270.60">
    <property type="entry name" value="Arfaptin homology (AH) domain/BAR domain"/>
    <property type="match status" value="1"/>
</dbReference>
<keyword evidence="3" id="KW-1185">Reference proteome</keyword>
<name>A0AA35W526_GEOBA</name>
<feature type="region of interest" description="Disordered" evidence="1">
    <location>
        <begin position="362"/>
        <end position="417"/>
    </location>
</feature>